<feature type="transmembrane region" description="Helical" evidence="6">
    <location>
        <begin position="158"/>
        <end position="181"/>
    </location>
</feature>
<keyword evidence="4" id="KW-0560">Oxidoreductase</keyword>
<feature type="transmembrane region" description="Helical" evidence="6">
    <location>
        <begin position="234"/>
        <end position="262"/>
    </location>
</feature>
<dbReference type="SFLD" id="SFLDS00052">
    <property type="entry name" value="Ferric_Reductase_Domain"/>
    <property type="match status" value="1"/>
</dbReference>
<feature type="domain" description="FAD-binding 8" evidence="8">
    <location>
        <begin position="273"/>
        <end position="344"/>
    </location>
</feature>
<feature type="transmembrane region" description="Helical" evidence="6">
    <location>
        <begin position="483"/>
        <end position="502"/>
    </location>
</feature>
<sequence length="600" mass="69015">MERLTAVRMVLLLVFVGWLFMWVMLPTKTYKDSWKLTLSARLGSTYFREQGTNLLLFSFPIMFLASLGCVYLHFQKKSCPESNLSRRSWLDSWNRPLIVMNPLGIVSAMELMFAAMFVVLLGWSLGNYLYVSFGHLHMHTASEKLVGLTSESSVKYHIWLGHLSMVLFTAHSVGFIIYWAITDQMALMLEWSRTYVSNVAGEIAFILALVMWVTSIPRVRRKMFELFFYAHQTYILYLFFYIIHVGVAYFCLILPGIFLFLIDRYLRFLQSRTNVRVVAARLLPCDTLELNFTKIAGLDYNPASILFLNVPSISKLQWHPFTVTSNANMEPDMLTVLIKARQEQQPDDEHHKLPKSVVLICAFKNSADLSMLDILLPLTSNLTSRSYLSEINLEIQAYITRETEQPLENTKKPLQTIWFKPHPSDSPISAPLGPNSWLWLCAIISSSFVMFLVLLGILTRYHIYPKERVPEGSVYNYTFKTLWDMFLVCGSVFLATSFVFLWQKKENNKKEGMKVQNLEGDHEVGEEIESVAHRSVLETTEVHFSRRPDLKSILMEKNKKGSATGVLVSGPRNMRHEVAKICSSPNQAKNLHLEAMSFNW</sequence>
<dbReference type="InterPro" id="IPR013121">
    <property type="entry name" value="Fe_red_NAD-bd_6"/>
</dbReference>
<feature type="transmembrane region" description="Helical" evidence="6">
    <location>
        <begin position="7"/>
        <end position="25"/>
    </location>
</feature>
<name>A0A103YJD9_CYNCS</name>
<dbReference type="InterPro" id="IPR050369">
    <property type="entry name" value="RBOH/FRE"/>
</dbReference>
<evidence type="ECO:0000256" key="2">
    <source>
        <dbReference type="ARBA" id="ARBA00022692"/>
    </source>
</evidence>
<dbReference type="GO" id="GO:0005886">
    <property type="term" value="C:plasma membrane"/>
    <property type="evidence" value="ECO:0007669"/>
    <property type="project" value="TreeGrafter"/>
</dbReference>
<dbReference type="EMBL" id="LEKV01001027">
    <property type="protein sequence ID" value="KVI10206.1"/>
    <property type="molecule type" value="Genomic_DNA"/>
</dbReference>
<comment type="subcellular location">
    <subcellularLocation>
        <location evidence="1">Membrane</location>
        <topology evidence="1">Multi-pass membrane protein</topology>
    </subcellularLocation>
</comment>
<dbReference type="OMA" id="IHVGVAY"/>
<evidence type="ECO:0000259" key="9">
    <source>
        <dbReference type="Pfam" id="PF08030"/>
    </source>
</evidence>
<dbReference type="Pfam" id="PF01794">
    <property type="entry name" value="Ferric_reduct"/>
    <property type="match status" value="1"/>
</dbReference>
<feature type="domain" description="Ferric oxidoreductase" evidence="7">
    <location>
        <begin position="142"/>
        <end position="240"/>
    </location>
</feature>
<dbReference type="InterPro" id="IPR013130">
    <property type="entry name" value="Fe3_Rdtase_TM_dom"/>
</dbReference>
<accession>A0A103YJD9</accession>
<gene>
    <name evidence="10" type="ORF">Ccrd_011445</name>
</gene>
<dbReference type="PANTHER" id="PTHR11972:SF79">
    <property type="entry name" value="FERRIC REDUCTION OXIDASE 4-RELATED"/>
    <property type="match status" value="1"/>
</dbReference>
<evidence type="ECO:0000256" key="6">
    <source>
        <dbReference type="SAM" id="Phobius"/>
    </source>
</evidence>
<evidence type="ECO:0000256" key="5">
    <source>
        <dbReference type="ARBA" id="ARBA00023136"/>
    </source>
</evidence>
<dbReference type="Gramene" id="KVI10206">
    <property type="protein sequence ID" value="KVI10206"/>
    <property type="gene ID" value="Ccrd_011445"/>
</dbReference>
<protein>
    <submittedName>
        <fullName evidence="10">Uncharacterized protein</fullName>
    </submittedName>
</protein>
<evidence type="ECO:0000313" key="10">
    <source>
        <dbReference type="EMBL" id="KVI10206.1"/>
    </source>
</evidence>
<feature type="transmembrane region" description="Helical" evidence="6">
    <location>
        <begin position="193"/>
        <end position="214"/>
    </location>
</feature>
<evidence type="ECO:0000259" key="8">
    <source>
        <dbReference type="Pfam" id="PF08022"/>
    </source>
</evidence>
<feature type="transmembrane region" description="Helical" evidence="6">
    <location>
        <begin position="54"/>
        <end position="74"/>
    </location>
</feature>
<feature type="domain" description="Ferric reductase NAD binding" evidence="9">
    <location>
        <begin position="352"/>
        <end position="583"/>
    </location>
</feature>
<feature type="transmembrane region" description="Helical" evidence="6">
    <location>
        <begin position="95"/>
        <end position="123"/>
    </location>
</feature>
<keyword evidence="5 6" id="KW-0472">Membrane</keyword>
<dbReference type="Pfam" id="PF08030">
    <property type="entry name" value="NAD_binding_6"/>
    <property type="match status" value="1"/>
</dbReference>
<evidence type="ECO:0000256" key="4">
    <source>
        <dbReference type="ARBA" id="ARBA00023002"/>
    </source>
</evidence>
<feature type="transmembrane region" description="Helical" evidence="6">
    <location>
        <begin position="437"/>
        <end position="463"/>
    </location>
</feature>
<dbReference type="STRING" id="59895.A0A103YJD9"/>
<proteinExistence type="predicted"/>
<keyword evidence="3 6" id="KW-1133">Transmembrane helix</keyword>
<dbReference type="PANTHER" id="PTHR11972">
    <property type="entry name" value="NADPH OXIDASE"/>
    <property type="match status" value="1"/>
</dbReference>
<organism evidence="10 11">
    <name type="scientific">Cynara cardunculus var. scolymus</name>
    <name type="common">Globe artichoke</name>
    <name type="synonym">Cynara scolymus</name>
    <dbReference type="NCBI Taxonomy" id="59895"/>
    <lineage>
        <taxon>Eukaryota</taxon>
        <taxon>Viridiplantae</taxon>
        <taxon>Streptophyta</taxon>
        <taxon>Embryophyta</taxon>
        <taxon>Tracheophyta</taxon>
        <taxon>Spermatophyta</taxon>
        <taxon>Magnoliopsida</taxon>
        <taxon>eudicotyledons</taxon>
        <taxon>Gunneridae</taxon>
        <taxon>Pentapetalae</taxon>
        <taxon>asterids</taxon>
        <taxon>campanulids</taxon>
        <taxon>Asterales</taxon>
        <taxon>Asteraceae</taxon>
        <taxon>Carduoideae</taxon>
        <taxon>Cardueae</taxon>
        <taxon>Carduinae</taxon>
        <taxon>Cynara</taxon>
    </lineage>
</organism>
<reference evidence="10 11" key="1">
    <citation type="journal article" date="2016" name="Sci. Rep.">
        <title>The genome sequence of the outbreeding globe artichoke constructed de novo incorporating a phase-aware low-pass sequencing strategy of F1 progeny.</title>
        <authorList>
            <person name="Scaglione D."/>
            <person name="Reyes-Chin-Wo S."/>
            <person name="Acquadro A."/>
            <person name="Froenicke L."/>
            <person name="Portis E."/>
            <person name="Beitel C."/>
            <person name="Tirone M."/>
            <person name="Mauro R."/>
            <person name="Lo Monaco A."/>
            <person name="Mauromicale G."/>
            <person name="Faccioli P."/>
            <person name="Cattivelli L."/>
            <person name="Rieseberg L."/>
            <person name="Michelmore R."/>
            <person name="Lanteri S."/>
        </authorList>
    </citation>
    <scope>NUCLEOTIDE SEQUENCE [LARGE SCALE GENOMIC DNA]</scope>
    <source>
        <strain evidence="10">2C</strain>
    </source>
</reference>
<dbReference type="GO" id="GO:0000293">
    <property type="term" value="F:ferric-chelate reductase activity"/>
    <property type="evidence" value="ECO:0007669"/>
    <property type="project" value="TreeGrafter"/>
</dbReference>
<dbReference type="Gene3D" id="3.40.50.80">
    <property type="entry name" value="Nucleotide-binding domain of ferredoxin-NADP reductase (FNR) module"/>
    <property type="match status" value="1"/>
</dbReference>
<keyword evidence="2 6" id="KW-0812">Transmembrane</keyword>
<evidence type="ECO:0000256" key="3">
    <source>
        <dbReference type="ARBA" id="ARBA00022989"/>
    </source>
</evidence>
<evidence type="ECO:0000313" key="11">
    <source>
        <dbReference type="Proteomes" id="UP000243975"/>
    </source>
</evidence>
<evidence type="ECO:0000259" key="7">
    <source>
        <dbReference type="Pfam" id="PF01794"/>
    </source>
</evidence>
<dbReference type="AlphaFoldDB" id="A0A103YJD9"/>
<comment type="caution">
    <text evidence="10">The sequence shown here is derived from an EMBL/GenBank/DDBJ whole genome shotgun (WGS) entry which is preliminary data.</text>
</comment>
<dbReference type="InterPro" id="IPR013112">
    <property type="entry name" value="FAD-bd_8"/>
</dbReference>
<evidence type="ECO:0000256" key="1">
    <source>
        <dbReference type="ARBA" id="ARBA00004141"/>
    </source>
</evidence>
<dbReference type="Proteomes" id="UP000243975">
    <property type="component" value="Unassembled WGS sequence"/>
</dbReference>
<keyword evidence="11" id="KW-1185">Reference proteome</keyword>
<dbReference type="Pfam" id="PF08022">
    <property type="entry name" value="FAD_binding_8"/>
    <property type="match status" value="1"/>
</dbReference>
<dbReference type="InterPro" id="IPR039261">
    <property type="entry name" value="FNR_nucleotide-bd"/>
</dbReference>